<proteinExistence type="predicted"/>
<keyword evidence="2" id="KW-1185">Reference proteome</keyword>
<reference evidence="1 2" key="1">
    <citation type="journal article" date="2010" name="Stand. Genomic Sci.">
        <title>Complete genome sequence of Ignisphaera aggregans type strain (AQ1.S1).</title>
        <authorList>
            <person name="Goker M."/>
            <person name="Held B."/>
            <person name="Lapidus A."/>
            <person name="Nolan M."/>
            <person name="Spring S."/>
            <person name="Yasawong M."/>
            <person name="Lucas S."/>
            <person name="Glavina Del Rio T."/>
            <person name="Tice H."/>
            <person name="Cheng J.F."/>
            <person name="Goodwin L."/>
            <person name="Tapia R."/>
            <person name="Pitluck S."/>
            <person name="Liolios K."/>
            <person name="Ivanova N."/>
            <person name="Mavromatis K."/>
            <person name="Mikhailova N."/>
            <person name="Pati A."/>
            <person name="Chen A."/>
            <person name="Palaniappan K."/>
            <person name="Brambilla E."/>
            <person name="Land M."/>
            <person name="Hauser L."/>
            <person name="Chang Y.J."/>
            <person name="Jeffries C.D."/>
            <person name="Brettin T."/>
            <person name="Detter J.C."/>
            <person name="Han C."/>
            <person name="Rohde M."/>
            <person name="Sikorski J."/>
            <person name="Woyke T."/>
            <person name="Bristow J."/>
            <person name="Eisen J.A."/>
            <person name="Markowitz V."/>
            <person name="Hugenholtz P."/>
            <person name="Kyrpides N.C."/>
            <person name="Klenk H.P."/>
        </authorList>
    </citation>
    <scope>NUCLEOTIDE SEQUENCE [LARGE SCALE GENOMIC DNA]</scope>
    <source>
        <strain evidence="2">DSM 17230 / JCM 13409 / AQ1.S1</strain>
    </source>
</reference>
<dbReference type="Proteomes" id="UP000001304">
    <property type="component" value="Chromosome"/>
</dbReference>
<accession>E0SPM9</accession>
<gene>
    <name evidence="1" type="ordered locus">Igag_1281</name>
</gene>
<evidence type="ECO:0000313" key="1">
    <source>
        <dbReference type="EMBL" id="ADM28085.1"/>
    </source>
</evidence>
<organism evidence="1 2">
    <name type="scientific">Ignisphaera aggregans (strain DSM 17230 / JCM 13409 / AQ1.S1)</name>
    <dbReference type="NCBI Taxonomy" id="583356"/>
    <lineage>
        <taxon>Archaea</taxon>
        <taxon>Thermoproteota</taxon>
        <taxon>Thermoprotei</taxon>
        <taxon>Desulfurococcales</taxon>
        <taxon>Desulfurococcaceae</taxon>
        <taxon>Ignisphaera</taxon>
    </lineage>
</organism>
<dbReference type="EMBL" id="CP002098">
    <property type="protein sequence ID" value="ADM28085.1"/>
    <property type="molecule type" value="Genomic_DNA"/>
</dbReference>
<dbReference type="BioCyc" id="IAGG583356:GHAH-1263-MONOMER"/>
<name>E0SPM9_IGNAA</name>
<dbReference type="KEGG" id="iag:Igag_1281"/>
<dbReference type="HOGENOM" id="CLU_3227771_0_0_2"/>
<evidence type="ECO:0000313" key="2">
    <source>
        <dbReference type="Proteomes" id="UP000001304"/>
    </source>
</evidence>
<dbReference type="AlphaFoldDB" id="E0SPM9"/>
<sequence length="43" mass="5120">MLNQVLISDSFDYDKVKSYIVRDFDILLVEWSFHPNISLSLEE</sequence>
<protein>
    <submittedName>
        <fullName evidence="1">Uncharacterized protein</fullName>
    </submittedName>
</protein>